<dbReference type="RefSeq" id="WP_117742282.1">
    <property type="nucleotide sequence ID" value="NZ_QSSV01000019.1"/>
</dbReference>
<organism evidence="1 2">
    <name type="scientific">Bacteroides stercoris</name>
    <dbReference type="NCBI Taxonomy" id="46506"/>
    <lineage>
        <taxon>Bacteria</taxon>
        <taxon>Pseudomonadati</taxon>
        <taxon>Bacteroidota</taxon>
        <taxon>Bacteroidia</taxon>
        <taxon>Bacteroidales</taxon>
        <taxon>Bacteroidaceae</taxon>
        <taxon>Bacteroides</taxon>
    </lineage>
</organism>
<gene>
    <name evidence="1" type="ORF">DXC34_14140</name>
</gene>
<protein>
    <submittedName>
        <fullName evidence="1">DUF4906 domain-containing protein</fullName>
    </submittedName>
</protein>
<reference evidence="1 2" key="1">
    <citation type="submission" date="2018-08" db="EMBL/GenBank/DDBJ databases">
        <title>A genome reference for cultivated species of the human gut microbiota.</title>
        <authorList>
            <person name="Zou Y."/>
            <person name="Xue W."/>
            <person name="Luo G."/>
        </authorList>
    </citation>
    <scope>NUCLEOTIDE SEQUENCE [LARGE SCALE GENOMIC DNA]</scope>
    <source>
        <strain evidence="1 2">TF03-6</strain>
    </source>
</reference>
<evidence type="ECO:0000313" key="2">
    <source>
        <dbReference type="Proteomes" id="UP000261223"/>
    </source>
</evidence>
<dbReference type="PROSITE" id="PS51257">
    <property type="entry name" value="PROKAR_LIPOPROTEIN"/>
    <property type="match status" value="1"/>
</dbReference>
<sequence>MKYIHLGILFILCGCTQVEVTEEFDEQNKITVAIQFKPNESLRTTPSSDLSIMSAKVLVYNSNEILENSTSTTSGNSSAVLTLKEGHKYIYVVANASSDLTEKIKNAHFRKDLLELTSEAEDYNNGQLPSHGLLMAGEYEGFFTTNQNITVTLTAALTKIEVYVAKESNVGNIIVKKVEGKNLHTTGYLFSTDVTESKTDLAMQMPSGGPITIKTNDITGKLVGTVYSYPTIKATDLSVQLTVRHAEAQADDVYTIIPNAQNSSAEGVTLERGKCNKITITFKKDEQGTITTEEFSNVNNEFIFG</sequence>
<name>A0A3E4UL40_BACSE</name>
<dbReference type="Gene3D" id="2.60.40.2580">
    <property type="match status" value="1"/>
</dbReference>
<comment type="caution">
    <text evidence="1">The sequence shown here is derived from an EMBL/GenBank/DDBJ whole genome shotgun (WGS) entry which is preliminary data.</text>
</comment>
<accession>A0A3E4UL40</accession>
<dbReference type="Proteomes" id="UP000261223">
    <property type="component" value="Unassembled WGS sequence"/>
</dbReference>
<dbReference type="AlphaFoldDB" id="A0A3E4UL40"/>
<evidence type="ECO:0000313" key="1">
    <source>
        <dbReference type="EMBL" id="RGM11281.1"/>
    </source>
</evidence>
<dbReference type="EMBL" id="QSSV01000019">
    <property type="protein sequence ID" value="RGM11281.1"/>
    <property type="molecule type" value="Genomic_DNA"/>
</dbReference>
<proteinExistence type="predicted"/>